<dbReference type="GO" id="GO:0038062">
    <property type="term" value="F:protein tyrosine kinase collagen receptor activity"/>
    <property type="evidence" value="ECO:0007669"/>
    <property type="project" value="TreeGrafter"/>
</dbReference>
<comment type="caution">
    <text evidence="2">The sequence shown here is derived from an EMBL/GenBank/DDBJ whole genome shotgun (WGS) entry which is preliminary data.</text>
</comment>
<dbReference type="GO" id="GO:0005518">
    <property type="term" value="F:collagen binding"/>
    <property type="evidence" value="ECO:0007669"/>
    <property type="project" value="TreeGrafter"/>
</dbReference>
<dbReference type="InterPro" id="IPR050122">
    <property type="entry name" value="RTK"/>
</dbReference>
<evidence type="ECO:0000313" key="2">
    <source>
        <dbReference type="EMBL" id="KAK2139133.1"/>
    </source>
</evidence>
<gene>
    <name evidence="2" type="ORF">NP493_6652g00001</name>
</gene>
<dbReference type="SUPFAM" id="SSF56112">
    <property type="entry name" value="Protein kinase-like (PK-like)"/>
    <property type="match status" value="1"/>
</dbReference>
<proteinExistence type="predicted"/>
<keyword evidence="3" id="KW-1185">Reference proteome</keyword>
<dbReference type="AlphaFoldDB" id="A0AAD9MP34"/>
<dbReference type="GO" id="GO:0010976">
    <property type="term" value="P:positive regulation of neuron projection development"/>
    <property type="evidence" value="ECO:0007669"/>
    <property type="project" value="TreeGrafter"/>
</dbReference>
<dbReference type="Pfam" id="PF07714">
    <property type="entry name" value="PK_Tyr_Ser-Thr"/>
    <property type="match status" value="1"/>
</dbReference>
<dbReference type="GO" id="GO:0051897">
    <property type="term" value="P:positive regulation of phosphatidylinositol 3-kinase/protein kinase B signal transduction"/>
    <property type="evidence" value="ECO:0007669"/>
    <property type="project" value="TreeGrafter"/>
</dbReference>
<name>A0AAD9MP34_RIDPI</name>
<organism evidence="2 3">
    <name type="scientific">Ridgeia piscesae</name>
    <name type="common">Tubeworm</name>
    <dbReference type="NCBI Taxonomy" id="27915"/>
    <lineage>
        <taxon>Eukaryota</taxon>
        <taxon>Metazoa</taxon>
        <taxon>Spiralia</taxon>
        <taxon>Lophotrochozoa</taxon>
        <taxon>Annelida</taxon>
        <taxon>Polychaeta</taxon>
        <taxon>Sedentaria</taxon>
        <taxon>Canalipalpata</taxon>
        <taxon>Sabellida</taxon>
        <taxon>Siboglinidae</taxon>
        <taxon>Ridgeia</taxon>
    </lineage>
</organism>
<protein>
    <recommendedName>
        <fullName evidence="1">Serine-threonine/tyrosine-protein kinase catalytic domain-containing protein</fullName>
    </recommendedName>
</protein>
<dbReference type="GO" id="GO:0043235">
    <property type="term" value="C:receptor complex"/>
    <property type="evidence" value="ECO:0007669"/>
    <property type="project" value="TreeGrafter"/>
</dbReference>
<dbReference type="InterPro" id="IPR001245">
    <property type="entry name" value="Ser-Thr/Tyr_kinase_cat_dom"/>
</dbReference>
<dbReference type="PANTHER" id="PTHR24416">
    <property type="entry name" value="TYROSINE-PROTEIN KINASE RECEPTOR"/>
    <property type="match status" value="1"/>
</dbReference>
<feature type="domain" description="Serine-threonine/tyrosine-protein kinase catalytic" evidence="1">
    <location>
        <begin position="100"/>
        <end position="164"/>
    </location>
</feature>
<dbReference type="PANTHER" id="PTHR24416:SF580">
    <property type="entry name" value="DISCOIDIN DOMAIN RECEPTOR, ISOFORM F"/>
    <property type="match status" value="1"/>
</dbReference>
<dbReference type="EMBL" id="JAODUO010006668">
    <property type="protein sequence ID" value="KAK2139133.1"/>
    <property type="molecule type" value="Genomic_DNA"/>
</dbReference>
<sequence>MSFGSTDSTGVSQEYAVPDVTKSSYTGYRGKGTPPGLISPTLPPSLCCVPDVGLQGASGNSVYSTPTGMDMLWTDDFSVMEFPRENLRFSKNWERDSLGRADFNKEVKIMSRLNDPNIVRVLGVCTRDEPLSVIVEYMKFGDLHQLLQQCITQEGSTLERNRNFRVQVQVPFESLKNVFQITF</sequence>
<reference evidence="2" key="1">
    <citation type="journal article" date="2023" name="Mol. Biol. Evol.">
        <title>Third-Generation Sequencing Reveals the Adaptive Role of the Epigenome in Three Deep-Sea Polychaetes.</title>
        <authorList>
            <person name="Perez M."/>
            <person name="Aroh O."/>
            <person name="Sun Y."/>
            <person name="Lan Y."/>
            <person name="Juniper S.K."/>
            <person name="Young C.R."/>
            <person name="Angers B."/>
            <person name="Qian P.Y."/>
        </authorList>
    </citation>
    <scope>NUCLEOTIDE SEQUENCE</scope>
    <source>
        <strain evidence="2">R07B-5</strain>
    </source>
</reference>
<evidence type="ECO:0000313" key="3">
    <source>
        <dbReference type="Proteomes" id="UP001209878"/>
    </source>
</evidence>
<dbReference type="Proteomes" id="UP001209878">
    <property type="component" value="Unassembled WGS sequence"/>
</dbReference>
<dbReference type="GO" id="GO:0005886">
    <property type="term" value="C:plasma membrane"/>
    <property type="evidence" value="ECO:0007669"/>
    <property type="project" value="TreeGrafter"/>
</dbReference>
<dbReference type="InterPro" id="IPR011009">
    <property type="entry name" value="Kinase-like_dom_sf"/>
</dbReference>
<evidence type="ECO:0000259" key="1">
    <source>
        <dbReference type="Pfam" id="PF07714"/>
    </source>
</evidence>
<dbReference type="Gene3D" id="3.30.200.20">
    <property type="entry name" value="Phosphorylase Kinase, domain 1"/>
    <property type="match status" value="1"/>
</dbReference>
<accession>A0AAD9MP34</accession>